<keyword evidence="2" id="KW-1185">Reference proteome</keyword>
<evidence type="ECO:0000313" key="2">
    <source>
        <dbReference type="Proteomes" id="UP000268033"/>
    </source>
</evidence>
<name>A0A3N1PNG8_9GAMM</name>
<dbReference type="STRING" id="584787.GCA_001247655_00141"/>
<evidence type="ECO:0000313" key="1">
    <source>
        <dbReference type="EMBL" id="ROQ28671.1"/>
    </source>
</evidence>
<dbReference type="AlphaFoldDB" id="A0A3N1PNG8"/>
<dbReference type="OrthoDB" id="7432757at2"/>
<sequence>MLAKFAPSAMAIHRAVEGTDAFDRIKQFACLRYADCHDAKLRHFLPTQFLLTSQDNWLASCGMRNAAGHRLYLEQYLDGDIDQILGQRLNAEVQRKQIVEVGNLAGEAGGSRLMILVITRYLALSGVDYVVFTATRELQSAFGRLGLEPWFLAQASASRLSDGAADWGRYYQTKPAVFAGSVAKGWEAIQQQPVLVRMLEAIGQEINDAV</sequence>
<dbReference type="InterPro" id="IPR022050">
    <property type="entry name" value="T_hemolysin"/>
</dbReference>
<comment type="caution">
    <text evidence="1">The sequence shown here is derived from an EMBL/GenBank/DDBJ whole genome shotgun (WGS) entry which is preliminary data.</text>
</comment>
<dbReference type="Pfam" id="PF12261">
    <property type="entry name" value="T_hemolysin"/>
    <property type="match status" value="1"/>
</dbReference>
<protein>
    <submittedName>
        <fullName evidence="1">Thermostable hemolysin</fullName>
    </submittedName>
</protein>
<organism evidence="1 2">
    <name type="scientific">Gallaecimonas pentaromativorans</name>
    <dbReference type="NCBI Taxonomy" id="584787"/>
    <lineage>
        <taxon>Bacteria</taxon>
        <taxon>Pseudomonadati</taxon>
        <taxon>Pseudomonadota</taxon>
        <taxon>Gammaproteobacteria</taxon>
        <taxon>Enterobacterales</taxon>
        <taxon>Gallaecimonadaceae</taxon>
        <taxon>Gallaecimonas</taxon>
    </lineage>
</organism>
<dbReference type="RefSeq" id="WP_050657221.1">
    <property type="nucleotide sequence ID" value="NZ_RJUL01000003.1"/>
</dbReference>
<dbReference type="Proteomes" id="UP000268033">
    <property type="component" value="Unassembled WGS sequence"/>
</dbReference>
<gene>
    <name evidence="1" type="ORF">EDC28_103264</name>
</gene>
<dbReference type="EMBL" id="RJUL01000003">
    <property type="protein sequence ID" value="ROQ28671.1"/>
    <property type="molecule type" value="Genomic_DNA"/>
</dbReference>
<accession>A0A3N1PNG8</accession>
<proteinExistence type="predicted"/>
<reference evidence="1 2" key="1">
    <citation type="submission" date="2018-11" db="EMBL/GenBank/DDBJ databases">
        <title>Genomic Encyclopedia of Type Strains, Phase IV (KMG-IV): sequencing the most valuable type-strain genomes for metagenomic binning, comparative biology and taxonomic classification.</title>
        <authorList>
            <person name="Goeker M."/>
        </authorList>
    </citation>
    <scope>NUCLEOTIDE SEQUENCE [LARGE SCALE GENOMIC DNA]</scope>
    <source>
        <strain evidence="1 2">DSM 21945</strain>
    </source>
</reference>